<dbReference type="Pfam" id="PF23571">
    <property type="entry name" value="GH3_M"/>
    <property type="match status" value="1"/>
</dbReference>
<name>A0AAC8QJG2_9BACT</name>
<proteinExistence type="predicted"/>
<dbReference type="PANTHER" id="PTHR31901">
    <property type="entry name" value="GH3 DOMAIN-CONTAINING PROTEIN"/>
    <property type="match status" value="1"/>
</dbReference>
<dbReference type="GO" id="GO:0005737">
    <property type="term" value="C:cytoplasm"/>
    <property type="evidence" value="ECO:0007669"/>
    <property type="project" value="TreeGrafter"/>
</dbReference>
<gene>
    <name evidence="5" type="ORF">AA314_09926</name>
</gene>
<dbReference type="GO" id="GO:0016881">
    <property type="term" value="F:acid-amino acid ligase activity"/>
    <property type="evidence" value="ECO:0007669"/>
    <property type="project" value="TreeGrafter"/>
</dbReference>
<dbReference type="Proteomes" id="UP000035579">
    <property type="component" value="Chromosome"/>
</dbReference>
<dbReference type="EMBL" id="CP011509">
    <property type="protein sequence ID" value="AKJ08300.1"/>
    <property type="molecule type" value="Genomic_DNA"/>
</dbReference>
<evidence type="ECO:0000313" key="5">
    <source>
        <dbReference type="EMBL" id="AKJ08300.1"/>
    </source>
</evidence>
<evidence type="ECO:0000313" key="6">
    <source>
        <dbReference type="Proteomes" id="UP000035579"/>
    </source>
</evidence>
<dbReference type="InterPro" id="IPR055377">
    <property type="entry name" value="GH3_M"/>
</dbReference>
<dbReference type="PANTHER" id="PTHR31901:SF9">
    <property type="entry name" value="GH3 DOMAIN-CONTAINING PROTEIN"/>
    <property type="match status" value="1"/>
</dbReference>
<dbReference type="InterPro" id="IPR004993">
    <property type="entry name" value="GH3"/>
</dbReference>
<keyword evidence="2" id="KW-0732">Signal</keyword>
<dbReference type="KEGG" id="age:AA314_09926"/>
<feature type="chain" id="PRO_5042242162" evidence="2">
    <location>
        <begin position="19"/>
        <end position="576"/>
    </location>
</feature>
<protein>
    <submittedName>
        <fullName evidence="5">Auxin-responsive-like protein</fullName>
    </submittedName>
</protein>
<feature type="domain" description="GH3 middle" evidence="3">
    <location>
        <begin position="368"/>
        <end position="435"/>
    </location>
</feature>
<dbReference type="RefSeq" id="WP_047861095.1">
    <property type="nucleotide sequence ID" value="NZ_CP011509.1"/>
</dbReference>
<evidence type="ECO:0000259" key="4">
    <source>
        <dbReference type="Pfam" id="PF23572"/>
    </source>
</evidence>
<evidence type="ECO:0000256" key="2">
    <source>
        <dbReference type="SAM" id="SignalP"/>
    </source>
</evidence>
<accession>A0AAC8QJG2</accession>
<organism evidence="5 6">
    <name type="scientific">Archangium gephyra</name>
    <dbReference type="NCBI Taxonomy" id="48"/>
    <lineage>
        <taxon>Bacteria</taxon>
        <taxon>Pseudomonadati</taxon>
        <taxon>Myxococcota</taxon>
        <taxon>Myxococcia</taxon>
        <taxon>Myxococcales</taxon>
        <taxon>Cystobacterineae</taxon>
        <taxon>Archangiaceae</taxon>
        <taxon>Archangium</taxon>
    </lineage>
</organism>
<feature type="domain" description="GH3 C-terminal" evidence="4">
    <location>
        <begin position="471"/>
        <end position="559"/>
    </location>
</feature>
<feature type="compositionally biased region" description="Basic and acidic residues" evidence="1">
    <location>
        <begin position="260"/>
        <end position="271"/>
    </location>
</feature>
<dbReference type="AlphaFoldDB" id="A0AAC8QJG2"/>
<evidence type="ECO:0000259" key="3">
    <source>
        <dbReference type="Pfam" id="PF23571"/>
    </source>
</evidence>
<dbReference type="Pfam" id="PF03321">
    <property type="entry name" value="GH3"/>
    <property type="match status" value="1"/>
</dbReference>
<feature type="signal peptide" evidence="2">
    <location>
        <begin position="1"/>
        <end position="18"/>
    </location>
</feature>
<evidence type="ECO:0000256" key="1">
    <source>
        <dbReference type="SAM" id="MobiDB-lite"/>
    </source>
</evidence>
<dbReference type="Pfam" id="PF23572">
    <property type="entry name" value="GH3_C"/>
    <property type="match status" value="1"/>
</dbReference>
<reference evidence="5 6" key="1">
    <citation type="submission" date="2015-05" db="EMBL/GenBank/DDBJ databases">
        <title>Genome assembly of Archangium gephyra DSM 2261.</title>
        <authorList>
            <person name="Sharma G."/>
            <person name="Subramanian S."/>
        </authorList>
    </citation>
    <scope>NUCLEOTIDE SEQUENCE [LARGE SCALE GENOMIC DNA]</scope>
    <source>
        <strain evidence="5 6">DSM 2261</strain>
    </source>
</reference>
<dbReference type="InterPro" id="IPR055378">
    <property type="entry name" value="GH3_C"/>
</dbReference>
<sequence>MLTSRRLLSGLMAAQAPAAFLFHRALARPEEAQSENLTRILRATRDTVQSERVPGFSRLRTAREFQDAVPISTPDSVLPDIEALKAGTPRVLTLEPVSRFEPSGGSSGASKYVPMTRGLLDEFQRALAPMLFDLLHSRPAVREGPSYWSISPIGRKQGRTAGGIPVGSVEDSAYFPRFLQPVLSRVFAVPGAVARLPDVESCRYVTLWFLVACEELALLSVWNPSFLTLLMDALERHGERLADDLERGVCRPPRGLGGEHGGEDGDGHPHPDPLPGGEGGVGTVLSGMRFSPRPERARVLREALRSGLQGRMLWPRLALLSMWTDAQAAHSVAPARRRFQGVEIQGKGLLATEGVVTLPLFDAPAPVLAVRSHFFEFLEPEHPEARPRLAHELEAGRTYSVLLSTSGGLLRYRIGDLVRVEGFHHATPCLRFLGRADAVSDLVGEKLAATRVSTVLEALLPAVLGGPRPPFAMVAPEWEPHAPPAYRLFLETDVPDTRLHEAAQALERALCEGYHYRYARELGQLGPVSALRVTEGTRRYEARCIALGQRAGDIKPTELHRQAGWTAWFSQQGKQS</sequence>
<feature type="region of interest" description="Disordered" evidence="1">
    <location>
        <begin position="248"/>
        <end position="281"/>
    </location>
</feature>